<dbReference type="RefSeq" id="WP_015284486.1">
    <property type="nucleotide sequence ID" value="NC_019943.1"/>
</dbReference>
<name>L0H9U6_METFS</name>
<keyword evidence="1" id="KW-0812">Transmembrane</keyword>
<gene>
    <name evidence="2" type="ordered locus">Metfor_0450</name>
</gene>
<dbReference type="Proteomes" id="UP000010824">
    <property type="component" value="Chromosome"/>
</dbReference>
<feature type="transmembrane region" description="Helical" evidence="1">
    <location>
        <begin position="6"/>
        <end position="24"/>
    </location>
</feature>
<dbReference type="KEGG" id="mfo:Metfor_0450"/>
<dbReference type="OrthoDB" id="116672at2157"/>
<organism evidence="2 3">
    <name type="scientific">Methanoregula formicica (strain DSM 22288 / NBRC 105244 / SMSP)</name>
    <dbReference type="NCBI Taxonomy" id="593750"/>
    <lineage>
        <taxon>Archaea</taxon>
        <taxon>Methanobacteriati</taxon>
        <taxon>Methanobacteriota</taxon>
        <taxon>Stenosarchaea group</taxon>
        <taxon>Methanomicrobia</taxon>
        <taxon>Methanomicrobiales</taxon>
        <taxon>Methanoregulaceae</taxon>
        <taxon>Methanoregula</taxon>
    </lineage>
</organism>
<dbReference type="Pfam" id="PF11150">
    <property type="entry name" value="DUF2927"/>
    <property type="match status" value="1"/>
</dbReference>
<evidence type="ECO:0000256" key="1">
    <source>
        <dbReference type="SAM" id="Phobius"/>
    </source>
</evidence>
<accession>L0H9U6</accession>
<dbReference type="STRING" id="593750.Metfor_0450"/>
<reference evidence="2 3" key="2">
    <citation type="journal article" date="2014" name="Genome Announc.">
        <title>Complete Genome Sequence of Methanoregula formicica SMSPT, a Mesophilic Hydrogenotrophic Methanogen Isolated from a Methanogenic Upflow Anaerobic Sludge Blanket Reactor.</title>
        <authorList>
            <person name="Yamamoto K."/>
            <person name="Tamaki H."/>
            <person name="Cadillo-Quiroz H."/>
            <person name="Imachi H."/>
            <person name="Kyrpides N."/>
            <person name="Woyke T."/>
            <person name="Goodwin L."/>
            <person name="Zinder S.H."/>
            <person name="Kamagata Y."/>
            <person name="Liu W.T."/>
        </authorList>
    </citation>
    <scope>NUCLEOTIDE SEQUENCE [LARGE SCALE GENOMIC DNA]</scope>
    <source>
        <strain evidence="3">DSM 22288 / NBRC 105244 / SMSP</strain>
    </source>
</reference>
<evidence type="ECO:0000313" key="3">
    <source>
        <dbReference type="Proteomes" id="UP000010824"/>
    </source>
</evidence>
<dbReference type="EMBL" id="CP003167">
    <property type="protein sequence ID" value="AGB01522.1"/>
    <property type="molecule type" value="Genomic_DNA"/>
</dbReference>
<proteinExistence type="predicted"/>
<dbReference type="eggNOG" id="arCOG09595">
    <property type="taxonomic scope" value="Archaea"/>
</dbReference>
<dbReference type="InParanoid" id="L0H9U6"/>
<dbReference type="InterPro" id="IPR021323">
    <property type="entry name" value="DUF2927"/>
</dbReference>
<dbReference type="HOGENOM" id="CLU_1032939_0_0_2"/>
<reference evidence="3" key="1">
    <citation type="submission" date="2011-12" db="EMBL/GenBank/DDBJ databases">
        <title>Complete sequence of Methanoregula formicicum SMSP.</title>
        <authorList>
            <person name="Lucas S."/>
            <person name="Han J."/>
            <person name="Lapidus A."/>
            <person name="Cheng J.-F."/>
            <person name="Goodwin L."/>
            <person name="Pitluck S."/>
            <person name="Peters L."/>
            <person name="Ovchinnikova G."/>
            <person name="Teshima H."/>
            <person name="Detter J.C."/>
            <person name="Han C."/>
            <person name="Tapia R."/>
            <person name="Land M."/>
            <person name="Hauser L."/>
            <person name="Kyrpides N."/>
            <person name="Ivanova N."/>
            <person name="Pagani I."/>
            <person name="Imachi H."/>
            <person name="Tamaki H."/>
            <person name="Sekiguchi Y."/>
            <person name="Kamagata Y."/>
            <person name="Cadillo-Quiroz H."/>
            <person name="Zinder S."/>
            <person name="Liu W.-T."/>
            <person name="Woyke T."/>
        </authorList>
    </citation>
    <scope>NUCLEOTIDE SEQUENCE [LARGE SCALE GENOMIC DNA]</scope>
    <source>
        <strain evidence="3">DSM 22288 / NBRC 105244 / SMSP</strain>
    </source>
</reference>
<keyword evidence="1" id="KW-1133">Transmembrane helix</keyword>
<dbReference type="GeneID" id="14309123"/>
<dbReference type="AlphaFoldDB" id="L0H9U6"/>
<keyword evidence="1" id="KW-0472">Membrane</keyword>
<evidence type="ECO:0000313" key="2">
    <source>
        <dbReference type="EMBL" id="AGB01522.1"/>
    </source>
</evidence>
<protein>
    <submittedName>
        <fullName evidence="2">Uncharacterized protein</fullName>
    </submittedName>
</protein>
<sequence>MKAGWGFIISGVIIIAIGIVWLFFGMSATDIGQGITTTVSLPRVIPTSAPPTTVPVTVVPTGTAVVAETITPSADAAKLHFLDLAFDARNPYLERWSETQNNGRIVISMVGNRDADAMAVQTALLEFNSLSRTNQISTQVKQGSATGDIVIKFVTEDGMSAIPLNSSESLTNKEFVQDGRPVAKVTLGTIYINNDLKGDERSHVILRSLFYELGLVGTTDLYPDSLFYSGSNTNTALSLIDKEAIRLLYGTSLKPGMTANEVRSLLFVR</sequence>
<keyword evidence="3" id="KW-1185">Reference proteome</keyword>